<feature type="domain" description="Cell envelope-related transcriptional attenuator" evidence="1">
    <location>
        <begin position="4"/>
        <end position="106"/>
    </location>
</feature>
<evidence type="ECO:0000259" key="1">
    <source>
        <dbReference type="Pfam" id="PF03816"/>
    </source>
</evidence>
<organism evidence="2">
    <name type="scientific">freshwater metagenome</name>
    <dbReference type="NCBI Taxonomy" id="449393"/>
    <lineage>
        <taxon>unclassified sequences</taxon>
        <taxon>metagenomes</taxon>
        <taxon>ecological metagenomes</taxon>
    </lineage>
</organism>
<dbReference type="PANTHER" id="PTHR33392">
    <property type="entry name" value="POLYISOPRENYL-TEICHOIC ACID--PEPTIDOGLYCAN TEICHOIC ACID TRANSFERASE TAGU"/>
    <property type="match status" value="1"/>
</dbReference>
<protein>
    <submittedName>
        <fullName evidence="2">Unannotated protein</fullName>
    </submittedName>
</protein>
<proteinExistence type="predicted"/>
<dbReference type="InterPro" id="IPR004474">
    <property type="entry name" value="LytR_CpsA_psr"/>
</dbReference>
<sequence>MQWITGLKIDAYVLINMRSFTGLVDALGGIDVTVKKALPIGGQQDCYPADNEHESICPDAMSWIEKGRQHMDGRTALWYARSRHNTNDYDRMRRQRQVENIVLKKIDLGTLLFKFGAVAGASSKLVRTDIPSGSVPTLMDLAFKAKAKGLKSLQLSYPVIQADNPDFFLMRHLIAEKLRTYK</sequence>
<dbReference type="Gene3D" id="3.40.630.190">
    <property type="entry name" value="LCP protein"/>
    <property type="match status" value="1"/>
</dbReference>
<dbReference type="AlphaFoldDB" id="A0A6J6NDE1"/>
<dbReference type="PANTHER" id="PTHR33392:SF6">
    <property type="entry name" value="POLYISOPRENYL-TEICHOIC ACID--PEPTIDOGLYCAN TEICHOIC ACID TRANSFERASE TAGU"/>
    <property type="match status" value="1"/>
</dbReference>
<gene>
    <name evidence="2" type="ORF">UFOPK2373_00361</name>
</gene>
<name>A0A6J6NDE1_9ZZZZ</name>
<dbReference type="EMBL" id="CAEZXL010000041">
    <property type="protein sequence ID" value="CAB4682765.1"/>
    <property type="molecule type" value="Genomic_DNA"/>
</dbReference>
<dbReference type="InterPro" id="IPR050922">
    <property type="entry name" value="LytR/CpsA/Psr_CW_biosynth"/>
</dbReference>
<dbReference type="Pfam" id="PF03816">
    <property type="entry name" value="LytR_cpsA_psr"/>
    <property type="match status" value="1"/>
</dbReference>
<accession>A0A6J6NDE1</accession>
<reference evidence="2" key="1">
    <citation type="submission" date="2020-05" db="EMBL/GenBank/DDBJ databases">
        <authorList>
            <person name="Chiriac C."/>
            <person name="Salcher M."/>
            <person name="Ghai R."/>
            <person name="Kavagutti S V."/>
        </authorList>
    </citation>
    <scope>NUCLEOTIDE SEQUENCE</scope>
</reference>
<evidence type="ECO:0000313" key="2">
    <source>
        <dbReference type="EMBL" id="CAB4682765.1"/>
    </source>
</evidence>
<dbReference type="NCBIfam" id="TIGR00350">
    <property type="entry name" value="lytR_cpsA_psr"/>
    <property type="match status" value="1"/>
</dbReference>